<protein>
    <submittedName>
        <fullName evidence="2">Uncharacterized protein</fullName>
    </submittedName>
</protein>
<dbReference type="Proteomes" id="UP001085076">
    <property type="component" value="Miscellaneous, Linkage group lg05"/>
</dbReference>
<reference evidence="2" key="2">
    <citation type="journal article" date="2022" name="Hortic Res">
        <title>The genome of Dioscorea zingiberensis sheds light on the biosynthesis, origin and evolution of the medicinally important diosgenin saponins.</title>
        <authorList>
            <person name="Li Y."/>
            <person name="Tan C."/>
            <person name="Li Z."/>
            <person name="Guo J."/>
            <person name="Li S."/>
            <person name="Chen X."/>
            <person name="Wang C."/>
            <person name="Dai X."/>
            <person name="Yang H."/>
            <person name="Song W."/>
            <person name="Hou L."/>
            <person name="Xu J."/>
            <person name="Tong Z."/>
            <person name="Xu A."/>
            <person name="Yuan X."/>
            <person name="Wang W."/>
            <person name="Yang Q."/>
            <person name="Chen L."/>
            <person name="Sun Z."/>
            <person name="Wang K."/>
            <person name="Pan B."/>
            <person name="Chen J."/>
            <person name="Bao Y."/>
            <person name="Liu F."/>
            <person name="Qi X."/>
            <person name="Gang D.R."/>
            <person name="Wen J."/>
            <person name="Li J."/>
        </authorList>
    </citation>
    <scope>NUCLEOTIDE SEQUENCE</scope>
    <source>
        <strain evidence="2">Dzin_1.0</strain>
    </source>
</reference>
<feature type="signal peptide" evidence="1">
    <location>
        <begin position="1"/>
        <end position="20"/>
    </location>
</feature>
<dbReference type="Gene3D" id="2.120.10.30">
    <property type="entry name" value="TolB, C-terminal domain"/>
    <property type="match status" value="3"/>
</dbReference>
<dbReference type="InterPro" id="IPR011042">
    <property type="entry name" value="6-blade_b-propeller_TolB-like"/>
</dbReference>
<name>A0A9D5CF48_9LILI</name>
<comment type="caution">
    <text evidence="2">The sequence shown here is derived from an EMBL/GenBank/DDBJ whole genome shotgun (WGS) entry which is preliminary data.</text>
</comment>
<evidence type="ECO:0000313" key="3">
    <source>
        <dbReference type="Proteomes" id="UP001085076"/>
    </source>
</evidence>
<feature type="chain" id="PRO_5038649870" evidence="1">
    <location>
        <begin position="21"/>
        <end position="674"/>
    </location>
</feature>
<sequence length="674" mass="73705">MTTNPLILLLISSLLTSTSTESTKSKSTSIVFTTLGRSRYNFDIFSTPLPLTSPPSSHQLTDGISVNFNGFFLPDSSLLFVSERNSTSNIYVLPSPSSSSSSRRSTLQLLLPSPLLASHLSFRDRPIISGDHLLYVSTHQPSSIPRQSWSAVYSTHLPSSSTLRLTPPGVADFSPSVSPSGLWTAVTSSGSRPWSGEVQDLLTDIYLFKTLDGSSRTFLLHHAAWPSWSDDSTLFFHRRSSDGWWSIYRATLIVPSSSPPSVSSVRRVTPPGFHAFTPAASPASPQTLAVATRRSSSQYRHIELIDLSEDGVAVAYHEVTRLISPYAHHFNPFISPDGSRIGYHRCRGGGDNGESSRILENIKSPNPDDFSLFRIDGSFPSFSPSGDRIAYVGLPGLFVMNSDGSGAPIKVFSGNAFATAWDWKRPGVIYTSYGPEFATESTRVDIISLTLDKDDPSSPPEIKKLTKGGENNAFPSPSPDGKWVVFRSGRDTHKNLYIMDAEQGESAELRRLTEGAWTDTMCNWSPDGEWIAFASDRQNPGSGSFAIYMIHPNGTGLRKVVESGDGGRTNHPWFSPDSKRLVFTSDYAGVSAEPVGNPHHYQPYGDIFTVGIDGSDIRRLTHNSYEDGTPTWAPIFLEPADVAENLGDGERCGFDDCHWLSVDNHQVLSSTTTC</sequence>
<evidence type="ECO:0000313" key="2">
    <source>
        <dbReference type="EMBL" id="KAJ0972086.1"/>
    </source>
</evidence>
<keyword evidence="1" id="KW-0732">Signal</keyword>
<dbReference type="PANTHER" id="PTHR32161:SF8">
    <property type="entry name" value="DPP6 N-TERMINAL DOMAIN-LIKE PROTEIN"/>
    <property type="match status" value="1"/>
</dbReference>
<evidence type="ECO:0000256" key="1">
    <source>
        <dbReference type="SAM" id="SignalP"/>
    </source>
</evidence>
<proteinExistence type="predicted"/>
<dbReference type="AlphaFoldDB" id="A0A9D5CF48"/>
<keyword evidence="3" id="KW-1185">Reference proteome</keyword>
<dbReference type="PANTHER" id="PTHR32161">
    <property type="entry name" value="DPP6 N-TERMINAL DOMAIN-LIKE PROTEIN"/>
    <property type="match status" value="1"/>
</dbReference>
<reference evidence="2" key="1">
    <citation type="submission" date="2021-03" db="EMBL/GenBank/DDBJ databases">
        <authorList>
            <person name="Li Z."/>
            <person name="Yang C."/>
        </authorList>
    </citation>
    <scope>NUCLEOTIDE SEQUENCE</scope>
    <source>
        <strain evidence="2">Dzin_1.0</strain>
        <tissue evidence="2">Leaf</tissue>
    </source>
</reference>
<accession>A0A9D5CF48</accession>
<organism evidence="2 3">
    <name type="scientific">Dioscorea zingiberensis</name>
    <dbReference type="NCBI Taxonomy" id="325984"/>
    <lineage>
        <taxon>Eukaryota</taxon>
        <taxon>Viridiplantae</taxon>
        <taxon>Streptophyta</taxon>
        <taxon>Embryophyta</taxon>
        <taxon>Tracheophyta</taxon>
        <taxon>Spermatophyta</taxon>
        <taxon>Magnoliopsida</taxon>
        <taxon>Liliopsida</taxon>
        <taxon>Dioscoreales</taxon>
        <taxon>Dioscoreaceae</taxon>
        <taxon>Dioscorea</taxon>
    </lineage>
</organism>
<gene>
    <name evidence="2" type="ORF">J5N97_020045</name>
</gene>
<dbReference type="OrthoDB" id="43744at2759"/>
<dbReference type="EMBL" id="JAGGNH010000005">
    <property type="protein sequence ID" value="KAJ0972086.1"/>
    <property type="molecule type" value="Genomic_DNA"/>
</dbReference>
<dbReference type="Pfam" id="PF07676">
    <property type="entry name" value="PD40"/>
    <property type="match status" value="5"/>
</dbReference>
<dbReference type="SUPFAM" id="SSF82171">
    <property type="entry name" value="DPP6 N-terminal domain-like"/>
    <property type="match status" value="2"/>
</dbReference>
<dbReference type="InterPro" id="IPR011659">
    <property type="entry name" value="WD40"/>
</dbReference>